<accession>A0A1I7E3P4</accession>
<feature type="domain" description="Methyltransferase type 11" evidence="1">
    <location>
        <begin position="45"/>
        <end position="137"/>
    </location>
</feature>
<dbReference type="OrthoDB" id="5642573at2"/>
<dbReference type="PANTHER" id="PTHR43861">
    <property type="entry name" value="TRANS-ACONITATE 2-METHYLTRANSFERASE-RELATED"/>
    <property type="match status" value="1"/>
</dbReference>
<keyword evidence="2" id="KW-0489">Methyltransferase</keyword>
<dbReference type="InterPro" id="IPR029063">
    <property type="entry name" value="SAM-dependent_MTases_sf"/>
</dbReference>
<dbReference type="STRING" id="999627.SAMN05216236_1437"/>
<dbReference type="Pfam" id="PF08241">
    <property type="entry name" value="Methyltransf_11"/>
    <property type="match status" value="1"/>
</dbReference>
<sequence length="208" mass="22842">MVQTDAFWDKHAKGYAKRQIKDMAAYEQTLAHVRRHLKATDRAVELGCGTGSTALLLADAVERYTGTDISARMIEIAAAKPTVADNVRFERSDAAAPDLPEGGFDAVLAFNLLHLLPDVTVAARDARRLLKPGGLFITKTPCLAQGHRALRLLVLAMRAVGYAPFVNFLTDQGLRQAITGPGFEIVETELYPARSSSRFIVARRREDH</sequence>
<dbReference type="GO" id="GO:0008757">
    <property type="term" value="F:S-adenosylmethionine-dependent methyltransferase activity"/>
    <property type="evidence" value="ECO:0007669"/>
    <property type="project" value="InterPro"/>
</dbReference>
<dbReference type="Gene3D" id="3.40.50.150">
    <property type="entry name" value="Vaccinia Virus protein VP39"/>
    <property type="match status" value="1"/>
</dbReference>
<dbReference type="SUPFAM" id="SSF53335">
    <property type="entry name" value="S-adenosyl-L-methionine-dependent methyltransferases"/>
    <property type="match status" value="1"/>
</dbReference>
<reference evidence="2 3" key="1">
    <citation type="submission" date="2016-10" db="EMBL/GenBank/DDBJ databases">
        <authorList>
            <person name="de Groot N.N."/>
        </authorList>
    </citation>
    <scope>NUCLEOTIDE SEQUENCE [LARGE SCALE GENOMIC DNA]</scope>
    <source>
        <strain evidence="2 3">CGMCC 1.10959</strain>
    </source>
</reference>
<evidence type="ECO:0000313" key="3">
    <source>
        <dbReference type="Proteomes" id="UP000182466"/>
    </source>
</evidence>
<dbReference type="CDD" id="cd02440">
    <property type="entry name" value="AdoMet_MTases"/>
    <property type="match status" value="1"/>
</dbReference>
<dbReference type="AlphaFoldDB" id="A0A1I7E3P4"/>
<keyword evidence="3" id="KW-1185">Reference proteome</keyword>
<dbReference type="GO" id="GO:0032259">
    <property type="term" value="P:methylation"/>
    <property type="evidence" value="ECO:0007669"/>
    <property type="project" value="UniProtKB-KW"/>
</dbReference>
<dbReference type="EMBL" id="FPAW01000043">
    <property type="protein sequence ID" value="SFU18539.1"/>
    <property type="molecule type" value="Genomic_DNA"/>
</dbReference>
<name>A0A1I7E3P4_9RHOB</name>
<evidence type="ECO:0000259" key="1">
    <source>
        <dbReference type="Pfam" id="PF08241"/>
    </source>
</evidence>
<dbReference type="RefSeq" id="WP_027262319.1">
    <property type="nucleotide sequence ID" value="NZ_FPAW01000043.1"/>
</dbReference>
<protein>
    <submittedName>
        <fullName evidence="2">Methyltransferase domain-containing protein</fullName>
    </submittedName>
</protein>
<organism evidence="2 3">
    <name type="scientific">Sedimentitalea nanhaiensis</name>
    <dbReference type="NCBI Taxonomy" id="999627"/>
    <lineage>
        <taxon>Bacteria</taxon>
        <taxon>Pseudomonadati</taxon>
        <taxon>Pseudomonadota</taxon>
        <taxon>Alphaproteobacteria</taxon>
        <taxon>Rhodobacterales</taxon>
        <taxon>Paracoccaceae</taxon>
        <taxon>Sedimentitalea</taxon>
    </lineage>
</organism>
<dbReference type="Proteomes" id="UP000182466">
    <property type="component" value="Unassembled WGS sequence"/>
</dbReference>
<proteinExistence type="predicted"/>
<dbReference type="InterPro" id="IPR013216">
    <property type="entry name" value="Methyltransf_11"/>
</dbReference>
<evidence type="ECO:0000313" key="2">
    <source>
        <dbReference type="EMBL" id="SFU18539.1"/>
    </source>
</evidence>
<dbReference type="PANTHER" id="PTHR43861:SF1">
    <property type="entry name" value="TRANS-ACONITATE 2-METHYLTRANSFERASE"/>
    <property type="match status" value="1"/>
</dbReference>
<gene>
    <name evidence="2" type="ORF">SAMN05216236_1437</name>
</gene>
<keyword evidence="2" id="KW-0808">Transferase</keyword>
<dbReference type="eggNOG" id="COG2226">
    <property type="taxonomic scope" value="Bacteria"/>
</dbReference>